<keyword evidence="7" id="KW-0139">CF(1)</keyword>
<evidence type="ECO:0000256" key="6">
    <source>
        <dbReference type="ARBA" id="ARBA00023310"/>
    </source>
</evidence>
<dbReference type="PANTHER" id="PTHR11910">
    <property type="entry name" value="ATP SYNTHASE DELTA CHAIN"/>
    <property type="match status" value="1"/>
</dbReference>
<evidence type="ECO:0000256" key="2">
    <source>
        <dbReference type="ARBA" id="ARBA00022448"/>
    </source>
</evidence>
<dbReference type="Proteomes" id="UP000187404">
    <property type="component" value="Unassembled WGS sequence"/>
</dbReference>
<comment type="similarity">
    <text evidence="7">Belongs to the ATPase delta chain family.</text>
</comment>
<evidence type="ECO:0000256" key="3">
    <source>
        <dbReference type="ARBA" id="ARBA00022781"/>
    </source>
</evidence>
<sequence length="178" mass="20532">MEIEVAMVYAEALYGAAKDLGEVEEIRDEITQIDQILRKSRDFSELFLNPAISAAEKKNILKNVFEGRVQKEVLNFMYILVDKGRTTGFHEMVRQYCRLMDDAEGISEGVIYSAYPVTDEQLQKFEAETSRLFRRKVRLQNRVDKSLLGGVRLFVDGKMIDASAQHKLEQMANKIRVY</sequence>
<gene>
    <name evidence="7" type="primary">atpH</name>
    <name evidence="8" type="ORF">BHK98_08430</name>
</gene>
<evidence type="ECO:0000313" key="8">
    <source>
        <dbReference type="EMBL" id="OLR56086.1"/>
    </source>
</evidence>
<comment type="caution">
    <text evidence="8">The sequence shown here is derived from an EMBL/GenBank/DDBJ whole genome shotgun (WGS) entry which is preliminary data.</text>
</comment>
<reference evidence="8 9" key="1">
    <citation type="journal article" date="2016" name="Appl. Environ. Microbiol.">
        <title>Function and Phylogeny of Bacterial Butyryl Coenzyme A:Acetate Transferases and Their Diversity in the Proximal Colon of Swine.</title>
        <authorList>
            <person name="Trachsel J."/>
            <person name="Bayles D.O."/>
            <person name="Looft T."/>
            <person name="Levine U.Y."/>
            <person name="Allen H.K."/>
        </authorList>
    </citation>
    <scope>NUCLEOTIDE SEQUENCE [LARGE SCALE GENOMIC DNA]</scope>
    <source>
        <strain evidence="8 9">68-3-10</strain>
    </source>
</reference>
<dbReference type="Gene3D" id="1.10.520.20">
    <property type="entry name" value="N-terminal domain of the delta subunit of the F1F0-ATP synthase"/>
    <property type="match status" value="1"/>
</dbReference>
<dbReference type="AlphaFoldDB" id="A0A1Q9JIQ6"/>
<dbReference type="STRING" id="1261640.BHK98_08430"/>
<keyword evidence="3 7" id="KW-0375">Hydrogen ion transport</keyword>
<comment type="function">
    <text evidence="7">This protein is part of the stalk that links CF(0) to CF(1). It either transmits conformational changes from CF(0) to CF(1) or is implicated in proton conduction.</text>
</comment>
<dbReference type="OrthoDB" id="9802471at2"/>
<keyword evidence="4 7" id="KW-0406">Ion transport</keyword>
<dbReference type="SUPFAM" id="SSF47928">
    <property type="entry name" value="N-terminal domain of the delta subunit of the F1F0-ATP synthase"/>
    <property type="match status" value="1"/>
</dbReference>
<evidence type="ECO:0000256" key="7">
    <source>
        <dbReference type="HAMAP-Rule" id="MF_01416"/>
    </source>
</evidence>
<keyword evidence="9" id="KW-1185">Reference proteome</keyword>
<keyword evidence="6 7" id="KW-0066">ATP synthesis</keyword>
<proteinExistence type="inferred from homology"/>
<dbReference type="HAMAP" id="MF_01416">
    <property type="entry name" value="ATP_synth_delta_bact"/>
    <property type="match status" value="1"/>
</dbReference>
<evidence type="ECO:0000256" key="5">
    <source>
        <dbReference type="ARBA" id="ARBA00023136"/>
    </source>
</evidence>
<dbReference type="InterPro" id="IPR000711">
    <property type="entry name" value="ATPase_OSCP/dsu"/>
</dbReference>
<dbReference type="GO" id="GO:0005886">
    <property type="term" value="C:plasma membrane"/>
    <property type="evidence" value="ECO:0007669"/>
    <property type="project" value="UniProtKB-SubCell"/>
</dbReference>
<dbReference type="GO" id="GO:0045259">
    <property type="term" value="C:proton-transporting ATP synthase complex"/>
    <property type="evidence" value="ECO:0007669"/>
    <property type="project" value="UniProtKB-KW"/>
</dbReference>
<evidence type="ECO:0000256" key="1">
    <source>
        <dbReference type="ARBA" id="ARBA00004370"/>
    </source>
</evidence>
<protein>
    <recommendedName>
        <fullName evidence="7">ATP synthase subunit delta</fullName>
    </recommendedName>
    <alternativeName>
        <fullName evidence="7">ATP synthase F(1) sector subunit delta</fullName>
    </alternativeName>
    <alternativeName>
        <fullName evidence="7">F-type ATPase subunit delta</fullName>
        <shortName evidence="7">F-ATPase subunit delta</shortName>
    </alternativeName>
</protein>
<organism evidence="8 9">
    <name type="scientific">Hornefia porci</name>
    <dbReference type="NCBI Taxonomy" id="2652292"/>
    <lineage>
        <taxon>Bacteria</taxon>
        <taxon>Bacillati</taxon>
        <taxon>Bacillota</taxon>
        <taxon>Clostridia</taxon>
        <taxon>Peptostreptococcales</taxon>
        <taxon>Anaerovoracaceae</taxon>
        <taxon>Hornefia</taxon>
    </lineage>
</organism>
<dbReference type="EMBL" id="MJIE01000001">
    <property type="protein sequence ID" value="OLR56086.1"/>
    <property type="molecule type" value="Genomic_DNA"/>
</dbReference>
<dbReference type="NCBIfam" id="TIGR01145">
    <property type="entry name" value="ATP_synt_delta"/>
    <property type="match status" value="1"/>
</dbReference>
<keyword evidence="5 7" id="KW-0472">Membrane</keyword>
<dbReference type="Pfam" id="PF00213">
    <property type="entry name" value="OSCP"/>
    <property type="match status" value="1"/>
</dbReference>
<dbReference type="RefSeq" id="WP_075713361.1">
    <property type="nucleotide sequence ID" value="NZ_MJIE01000001.1"/>
</dbReference>
<keyword evidence="2 7" id="KW-0813">Transport</keyword>
<keyword evidence="7" id="KW-1003">Cell membrane</keyword>
<evidence type="ECO:0000256" key="4">
    <source>
        <dbReference type="ARBA" id="ARBA00023065"/>
    </source>
</evidence>
<accession>A0A1Q9JIQ6</accession>
<comment type="function">
    <text evidence="7">F(1)F(0) ATP synthase produces ATP from ADP in the presence of a proton or sodium gradient. F-type ATPases consist of two structural domains, F(1) containing the extramembraneous catalytic core and F(0) containing the membrane proton channel, linked together by a central stalk and a peripheral stalk. During catalysis, ATP synthesis in the catalytic domain of F(1) is coupled via a rotary mechanism of the central stalk subunits to proton translocation.</text>
</comment>
<dbReference type="GO" id="GO:0046933">
    <property type="term" value="F:proton-transporting ATP synthase activity, rotational mechanism"/>
    <property type="evidence" value="ECO:0007669"/>
    <property type="project" value="UniProtKB-UniRule"/>
</dbReference>
<dbReference type="InterPro" id="IPR026015">
    <property type="entry name" value="ATP_synth_OSCP/delta_N_sf"/>
</dbReference>
<name>A0A1Q9JIQ6_9FIRM</name>
<comment type="subcellular location">
    <subcellularLocation>
        <location evidence="7">Cell membrane</location>
        <topology evidence="7">Peripheral membrane protein</topology>
    </subcellularLocation>
    <subcellularLocation>
        <location evidence="1">Membrane</location>
    </subcellularLocation>
</comment>
<dbReference type="PRINTS" id="PR00125">
    <property type="entry name" value="ATPASEDELTA"/>
</dbReference>
<evidence type="ECO:0000313" key="9">
    <source>
        <dbReference type="Proteomes" id="UP000187404"/>
    </source>
</evidence>